<evidence type="ECO:0000313" key="2">
    <source>
        <dbReference type="Proteomes" id="UP000265663"/>
    </source>
</evidence>
<protein>
    <submittedName>
        <fullName evidence="1">Uncharacterized protein</fullName>
    </submittedName>
</protein>
<organism evidence="1 2">
    <name type="scientific">Pyrenophora seminiperda CCB06</name>
    <dbReference type="NCBI Taxonomy" id="1302712"/>
    <lineage>
        <taxon>Eukaryota</taxon>
        <taxon>Fungi</taxon>
        <taxon>Dikarya</taxon>
        <taxon>Ascomycota</taxon>
        <taxon>Pezizomycotina</taxon>
        <taxon>Dothideomycetes</taxon>
        <taxon>Pleosporomycetidae</taxon>
        <taxon>Pleosporales</taxon>
        <taxon>Pleosporineae</taxon>
        <taxon>Pleosporaceae</taxon>
        <taxon>Pyrenophora</taxon>
    </lineage>
</organism>
<gene>
    <name evidence="1" type="ORF">GMOD_00003656</name>
</gene>
<dbReference type="AlphaFoldDB" id="A0A3M7MJJ0"/>
<reference evidence="1 2" key="1">
    <citation type="journal article" date="2014" name="PLoS ONE">
        <title>De novo Genome Assembly of the Fungal Plant Pathogen Pyrenophora semeniperda.</title>
        <authorList>
            <person name="Soliai M.M."/>
            <person name="Meyer S.E."/>
            <person name="Udall J.A."/>
            <person name="Elzinga D.E."/>
            <person name="Hermansen R.A."/>
            <person name="Bodily P.M."/>
            <person name="Hart A.A."/>
            <person name="Coleman C.E."/>
        </authorList>
    </citation>
    <scope>NUCLEOTIDE SEQUENCE [LARGE SCALE GENOMIC DNA]</scope>
    <source>
        <strain evidence="1 2">CCB06</strain>
        <tissue evidence="1">Mycelium</tissue>
    </source>
</reference>
<proteinExistence type="predicted"/>
<dbReference type="OrthoDB" id="10561629at2759"/>
<sequence>MRSPRGGALPPCHLRLACNCNTNTPATQRFLETCWDPQHGPYLEGPSKAARRCRSTVHKPVWNVQQATTLRAGSGPQHNAGLRHEYEQNREKHNQHVLNNQHVGSAPVLLPCYWRSLSFFTSRVASRPSLCHVRQDMPPECATESPTCIWLANARPAAWVRWHPPRSSTTRPHGQHASLQVQVHTHLREFVERVTSLTTTTTPQAHIIATLPGYPTIHGRVASPLPP</sequence>
<keyword evidence="2" id="KW-1185">Reference proteome</keyword>
<name>A0A3M7MJJ0_9PLEO</name>
<accession>A0A3M7MJJ0</accession>
<dbReference type="Proteomes" id="UP000265663">
    <property type="component" value="Unassembled WGS sequence"/>
</dbReference>
<dbReference type="EMBL" id="KE747844">
    <property type="protein sequence ID" value="RMZ74597.1"/>
    <property type="molecule type" value="Genomic_DNA"/>
</dbReference>
<evidence type="ECO:0000313" key="1">
    <source>
        <dbReference type="EMBL" id="RMZ74597.1"/>
    </source>
</evidence>